<dbReference type="AlphaFoldDB" id="A0A0P4W934"/>
<dbReference type="Pfam" id="PF00106">
    <property type="entry name" value="adh_short"/>
    <property type="match status" value="1"/>
</dbReference>
<sequence length="345" mass="38426">MWKMITVVLNYLATTLRIIADAAILLLKRSLKLYRPVQCCCQNRVRGKVVVVTGASSGIGFAIAQDLASKGARVYLAGRNIKTGQDTVLKLYKKTGNPAIHFLHLDLQDFSSIHSFVKSFLKCENQLNILVNNAAVFHHPAGLTTDQIEITYQTNYLGVFLLTSLLQSAIRQSSNPRIVFVSSEAHKLVTLQDLVAFKPRQLSPLTTFSDYVKIYGISKLALHLYSQHLVESLPGVYIGLTNPGNVWTPIYRHSWRSWSLKHVLIRLWCYIFMRDAQEGAQSTIHALNAQNPHSGQYINSFMVGEEKQPYDSSLVQRLVADSVFLTGLPCSCLPQAAVVTGFDGS</sequence>
<dbReference type="InterPro" id="IPR036291">
    <property type="entry name" value="NAD(P)-bd_dom_sf"/>
</dbReference>
<keyword evidence="1" id="KW-0560">Oxidoreductase</keyword>
<dbReference type="Gene3D" id="3.40.50.720">
    <property type="entry name" value="NAD(P)-binding Rossmann-like Domain"/>
    <property type="match status" value="1"/>
</dbReference>
<dbReference type="GO" id="GO:0016491">
    <property type="term" value="F:oxidoreductase activity"/>
    <property type="evidence" value="ECO:0007669"/>
    <property type="project" value="UniProtKB-KW"/>
</dbReference>
<dbReference type="PANTHER" id="PTHR43157">
    <property type="entry name" value="PHOSPHATIDYLINOSITOL-GLYCAN BIOSYNTHESIS CLASS F PROTEIN-RELATED"/>
    <property type="match status" value="1"/>
</dbReference>
<proteinExistence type="predicted"/>
<name>A0A0P4W934_SCYOL</name>
<dbReference type="PRINTS" id="PR00081">
    <property type="entry name" value="GDHRDH"/>
</dbReference>
<evidence type="ECO:0000256" key="1">
    <source>
        <dbReference type="ARBA" id="ARBA00023002"/>
    </source>
</evidence>
<accession>A0A0P4W934</accession>
<protein>
    <submittedName>
        <fullName evidence="2">Uncharacterized protein</fullName>
    </submittedName>
</protein>
<dbReference type="EMBL" id="GDRN01062172">
    <property type="protein sequence ID" value="JAI65105.1"/>
    <property type="molecule type" value="Transcribed_RNA"/>
</dbReference>
<dbReference type="PANTHER" id="PTHR43157:SF31">
    <property type="entry name" value="PHOSPHATIDYLINOSITOL-GLYCAN BIOSYNTHESIS CLASS F PROTEIN"/>
    <property type="match status" value="1"/>
</dbReference>
<organism evidence="2">
    <name type="scientific">Scylla olivacea</name>
    <name type="common">Orange mud crab</name>
    <name type="synonym">Cancer olivacea</name>
    <dbReference type="NCBI Taxonomy" id="85551"/>
    <lineage>
        <taxon>Eukaryota</taxon>
        <taxon>Metazoa</taxon>
        <taxon>Ecdysozoa</taxon>
        <taxon>Arthropoda</taxon>
        <taxon>Crustacea</taxon>
        <taxon>Multicrustacea</taxon>
        <taxon>Malacostraca</taxon>
        <taxon>Eumalacostraca</taxon>
        <taxon>Eucarida</taxon>
        <taxon>Decapoda</taxon>
        <taxon>Pleocyemata</taxon>
        <taxon>Brachyura</taxon>
        <taxon>Eubrachyura</taxon>
        <taxon>Portunoidea</taxon>
        <taxon>Portunidae</taxon>
        <taxon>Portuninae</taxon>
        <taxon>Scylla</taxon>
    </lineage>
</organism>
<dbReference type="SUPFAM" id="SSF51735">
    <property type="entry name" value="NAD(P)-binding Rossmann-fold domains"/>
    <property type="match status" value="1"/>
</dbReference>
<evidence type="ECO:0000313" key="2">
    <source>
        <dbReference type="EMBL" id="JAI65105.1"/>
    </source>
</evidence>
<reference evidence="2" key="1">
    <citation type="submission" date="2015-09" db="EMBL/GenBank/DDBJ databases">
        <title>Scylla olivacea transcriptome.</title>
        <authorList>
            <person name="Ikhwanuddin M."/>
        </authorList>
    </citation>
    <scope>NUCLEOTIDE SEQUENCE</scope>
</reference>
<dbReference type="InterPro" id="IPR002347">
    <property type="entry name" value="SDR_fam"/>
</dbReference>